<reference evidence="7" key="1">
    <citation type="submission" date="2016-01" db="EMBL/GenBank/DDBJ databases">
        <authorList>
            <person name="Peeters C."/>
        </authorList>
    </citation>
    <scope>NUCLEOTIDE SEQUENCE [LARGE SCALE GENOMIC DNA]</scope>
    <source>
        <strain evidence="7">LMG 29326</strain>
    </source>
</reference>
<feature type="domain" description="PNPLA" evidence="6">
    <location>
        <begin position="57"/>
        <end position="271"/>
    </location>
</feature>
<dbReference type="Proteomes" id="UP000054978">
    <property type="component" value="Unassembled WGS sequence"/>
</dbReference>
<feature type="active site" description="Proton acceptor" evidence="4">
    <location>
        <position position="258"/>
    </location>
</feature>
<evidence type="ECO:0000256" key="4">
    <source>
        <dbReference type="PROSITE-ProRule" id="PRU01161"/>
    </source>
</evidence>
<dbReference type="InterPro" id="IPR050301">
    <property type="entry name" value="NTE"/>
</dbReference>
<dbReference type="STRING" id="1777144.AWB83_06597"/>
<dbReference type="PANTHER" id="PTHR14226">
    <property type="entry name" value="NEUROPATHY TARGET ESTERASE/SWISS CHEESE D.MELANOGASTER"/>
    <property type="match status" value="1"/>
</dbReference>
<dbReference type="EMBL" id="FCOB02000051">
    <property type="protein sequence ID" value="SAL02456.1"/>
    <property type="molecule type" value="Genomic_DNA"/>
</dbReference>
<organism evidence="7 8">
    <name type="scientific">Caballeronia ptereochthonis</name>
    <dbReference type="NCBI Taxonomy" id="1777144"/>
    <lineage>
        <taxon>Bacteria</taxon>
        <taxon>Pseudomonadati</taxon>
        <taxon>Pseudomonadota</taxon>
        <taxon>Betaproteobacteria</taxon>
        <taxon>Burkholderiales</taxon>
        <taxon>Burkholderiaceae</taxon>
        <taxon>Caballeronia</taxon>
    </lineage>
</organism>
<feature type="short sequence motif" description="GXGXXG" evidence="4">
    <location>
        <begin position="61"/>
        <end position="66"/>
    </location>
</feature>
<dbReference type="Pfam" id="PF01734">
    <property type="entry name" value="Patatin"/>
    <property type="match status" value="1"/>
</dbReference>
<feature type="active site" description="Nucleophile" evidence="4">
    <location>
        <position position="90"/>
    </location>
</feature>
<evidence type="ECO:0000256" key="3">
    <source>
        <dbReference type="ARBA" id="ARBA00023098"/>
    </source>
</evidence>
<evidence type="ECO:0000259" key="6">
    <source>
        <dbReference type="PROSITE" id="PS51635"/>
    </source>
</evidence>
<dbReference type="AlphaFoldDB" id="A0A158E7S3"/>
<keyword evidence="3 4" id="KW-0443">Lipid metabolism</keyword>
<comment type="caution">
    <text evidence="7">The sequence shown here is derived from an EMBL/GenBank/DDBJ whole genome shotgun (WGS) entry which is preliminary data.</text>
</comment>
<dbReference type="InterPro" id="IPR021095">
    <property type="entry name" value="DUF3734"/>
</dbReference>
<keyword evidence="8" id="KW-1185">Reference proteome</keyword>
<evidence type="ECO:0000256" key="1">
    <source>
        <dbReference type="ARBA" id="ARBA00022801"/>
    </source>
</evidence>
<evidence type="ECO:0000256" key="2">
    <source>
        <dbReference type="ARBA" id="ARBA00022963"/>
    </source>
</evidence>
<evidence type="ECO:0000313" key="7">
    <source>
        <dbReference type="EMBL" id="SAL02456.1"/>
    </source>
</evidence>
<gene>
    <name evidence="7" type="ORF">AWB83_06597</name>
</gene>
<keyword evidence="1 4" id="KW-0378">Hydrolase</keyword>
<name>A0A158E7S3_9BURK</name>
<sequence>MSEIENDDVLRRERAPKRKKDAQASASLARSEAGRIASPEARTEARIDLPPYETIALMLQGGGALGAYQAGVYQGLHEAGIHPNWIAGISIGALNTAIIAGNAPEHRVTRLLEFWETICQPAYGFPLPAFVERALFDSADEIRQAFTALQAFGALVEGQKGFFVPRFPPPSPILSTSPRTASYYDTAPLKATLERLCDFDRINSNETRVSVGAVNVATGNFAYFDNTHIRLRAEHFIASGALPPGFAAVEIDGQFYWDGGLMSNTPLYEIAQATPRRDTLAFQVDLWSARGPVPDSIVDVMGRMKDVQYSSRTRLVTDQMQRAQRARNVLQHVLDLVPEEIRKNDEWCRRAEELACSKRYNIIHLIYRHKEYEGHYKDYQFGFSTMREHWESGLSDIRRTLAHRDWLDMPNGESRFITHDIHRDER</sequence>
<dbReference type="OrthoDB" id="9770965at2"/>
<dbReference type="GO" id="GO:0016787">
    <property type="term" value="F:hydrolase activity"/>
    <property type="evidence" value="ECO:0007669"/>
    <property type="project" value="UniProtKB-UniRule"/>
</dbReference>
<dbReference type="CDD" id="cd07209">
    <property type="entry name" value="Pat_hypo_Ecoli_Z1214_like"/>
    <property type="match status" value="1"/>
</dbReference>
<proteinExistence type="predicted"/>
<feature type="short sequence motif" description="GXSXG" evidence="4">
    <location>
        <begin position="88"/>
        <end position="92"/>
    </location>
</feature>
<evidence type="ECO:0000313" key="8">
    <source>
        <dbReference type="Proteomes" id="UP000054978"/>
    </source>
</evidence>
<dbReference type="SUPFAM" id="SSF52151">
    <property type="entry name" value="FabD/lysophospholipase-like"/>
    <property type="match status" value="1"/>
</dbReference>
<protein>
    <submittedName>
        <fullName evidence="7">Phospholipase</fullName>
    </submittedName>
</protein>
<accession>A0A158E7S3</accession>
<dbReference type="Gene3D" id="3.40.1090.10">
    <property type="entry name" value="Cytosolic phospholipase A2 catalytic domain"/>
    <property type="match status" value="2"/>
</dbReference>
<dbReference type="RefSeq" id="WP_096059410.1">
    <property type="nucleotide sequence ID" value="NZ_FCOB02000051.1"/>
</dbReference>
<feature type="short sequence motif" description="DGA/G" evidence="4">
    <location>
        <begin position="258"/>
        <end position="260"/>
    </location>
</feature>
<dbReference type="Pfam" id="PF12536">
    <property type="entry name" value="DUF3734"/>
    <property type="match status" value="1"/>
</dbReference>
<evidence type="ECO:0000256" key="5">
    <source>
        <dbReference type="SAM" id="MobiDB-lite"/>
    </source>
</evidence>
<feature type="region of interest" description="Disordered" evidence="5">
    <location>
        <begin position="1"/>
        <end position="42"/>
    </location>
</feature>
<dbReference type="PANTHER" id="PTHR14226:SF57">
    <property type="entry name" value="BLR7027 PROTEIN"/>
    <property type="match status" value="1"/>
</dbReference>
<keyword evidence="2 4" id="KW-0442">Lipid degradation</keyword>
<dbReference type="InterPro" id="IPR002641">
    <property type="entry name" value="PNPLA_dom"/>
</dbReference>
<dbReference type="PROSITE" id="PS51635">
    <property type="entry name" value="PNPLA"/>
    <property type="match status" value="1"/>
</dbReference>
<dbReference type="InterPro" id="IPR016035">
    <property type="entry name" value="Acyl_Trfase/lysoPLipase"/>
</dbReference>
<dbReference type="GO" id="GO:0016042">
    <property type="term" value="P:lipid catabolic process"/>
    <property type="evidence" value="ECO:0007669"/>
    <property type="project" value="UniProtKB-UniRule"/>
</dbReference>